<evidence type="ECO:0000256" key="4">
    <source>
        <dbReference type="SAM" id="SignalP"/>
    </source>
</evidence>
<dbReference type="Pfam" id="PF16480">
    <property type="entry name" value="DUF5057"/>
    <property type="match status" value="1"/>
</dbReference>
<feature type="domain" description="BIG2" evidence="5">
    <location>
        <begin position="967"/>
        <end position="1047"/>
    </location>
</feature>
<feature type="chain" id="PRO_5038525455" evidence="4">
    <location>
        <begin position="26"/>
        <end position="1849"/>
    </location>
</feature>
<feature type="domain" description="BIG2" evidence="5">
    <location>
        <begin position="1221"/>
        <end position="1301"/>
    </location>
</feature>
<feature type="signal peptide" evidence="4">
    <location>
        <begin position="1"/>
        <end position="25"/>
    </location>
</feature>
<dbReference type="InterPro" id="IPR003343">
    <property type="entry name" value="Big_2"/>
</dbReference>
<keyword evidence="3" id="KW-0009">Actin-binding</keyword>
<evidence type="ECO:0000313" key="7">
    <source>
        <dbReference type="Proteomes" id="UP000276128"/>
    </source>
</evidence>
<feature type="domain" description="BIG2" evidence="5">
    <location>
        <begin position="1141"/>
        <end position="1216"/>
    </location>
</feature>
<evidence type="ECO:0000259" key="5">
    <source>
        <dbReference type="SMART" id="SM00635"/>
    </source>
</evidence>
<comment type="subcellular location">
    <subcellularLocation>
        <location evidence="1">Cytoplasm</location>
    </subcellularLocation>
</comment>
<protein>
    <submittedName>
        <fullName evidence="6">DUF5057 domain-containing protein</fullName>
    </submittedName>
</protein>
<dbReference type="InterPro" id="IPR029062">
    <property type="entry name" value="Class_I_gatase-like"/>
</dbReference>
<dbReference type="EMBL" id="RXHU01000135">
    <property type="protein sequence ID" value="RTE01417.1"/>
    <property type="molecule type" value="Genomic_DNA"/>
</dbReference>
<gene>
    <name evidence="6" type="ORF">EJQ19_30955</name>
</gene>
<keyword evidence="4" id="KW-0732">Signal</keyword>
<dbReference type="Pfam" id="PF06268">
    <property type="entry name" value="Fascin"/>
    <property type="match status" value="1"/>
</dbReference>
<dbReference type="Proteomes" id="UP000276128">
    <property type="component" value="Unassembled WGS sequence"/>
</dbReference>
<dbReference type="InterPro" id="IPR008999">
    <property type="entry name" value="Actin-crosslinking"/>
</dbReference>
<dbReference type="Gene3D" id="2.60.40.1080">
    <property type="match status" value="7"/>
</dbReference>
<dbReference type="GO" id="GO:0030674">
    <property type="term" value="F:protein-macromolecule adaptor activity"/>
    <property type="evidence" value="ECO:0007669"/>
    <property type="project" value="InterPro"/>
</dbReference>
<comment type="caution">
    <text evidence="6">The sequence shown here is derived from an EMBL/GenBank/DDBJ whole genome shotgun (WGS) entry which is preliminary data.</text>
</comment>
<dbReference type="PANTHER" id="PTHR23019:SF0">
    <property type="entry name" value="NUCLEAR PORE MEMBRANE GLYCOPROTEIN 210"/>
    <property type="match status" value="1"/>
</dbReference>
<dbReference type="PANTHER" id="PTHR23019">
    <property type="entry name" value="NUCLEAR PORE MEMBRANE GLYCOPROTEIN GP210-RELATED"/>
    <property type="match status" value="1"/>
</dbReference>
<dbReference type="CDD" id="cd00257">
    <property type="entry name" value="beta-trefoil_FSCN-like"/>
    <property type="match status" value="1"/>
</dbReference>
<dbReference type="Pfam" id="PF02368">
    <property type="entry name" value="Big_2"/>
    <property type="match status" value="4"/>
</dbReference>
<keyword evidence="7" id="KW-1185">Reference proteome</keyword>
<dbReference type="GO" id="GO:0051015">
    <property type="term" value="F:actin filament binding"/>
    <property type="evidence" value="ECO:0007669"/>
    <property type="project" value="InterPro"/>
</dbReference>
<evidence type="ECO:0000256" key="2">
    <source>
        <dbReference type="ARBA" id="ARBA00022490"/>
    </source>
</evidence>
<dbReference type="Gene3D" id="2.80.10.50">
    <property type="match status" value="1"/>
</dbReference>
<feature type="domain" description="BIG2" evidence="5">
    <location>
        <begin position="1479"/>
        <end position="1557"/>
    </location>
</feature>
<feature type="domain" description="BIG2" evidence="5">
    <location>
        <begin position="1052"/>
        <end position="1132"/>
    </location>
</feature>
<dbReference type="SMART" id="SM00635">
    <property type="entry name" value="BID_2"/>
    <property type="match status" value="8"/>
</dbReference>
<feature type="domain" description="BIG2" evidence="5">
    <location>
        <begin position="1758"/>
        <end position="1835"/>
    </location>
</feature>
<keyword evidence="2" id="KW-0963">Cytoplasm</keyword>
<name>A0A430J468_9BACL</name>
<sequence>MLSSAFKKISMVLIVTLLASLFSLAGTPLTPRALAASGDSVTVALKASNGKYVSAGQDGGSSLKANADDPWFGELFDLIEQSDGKYALKSRASGNYVSVDSSKNNPLKANSSSVADNQKFTMSSNADGTVSFQSMVTGYGYVTAPNDSTSMSPSSSSITDKEKFALTYFDLTKPLKILEIKDLDKPSSGDTDTIVSDLKNLLGTNSNLKLETISIKTFVALRDELDGKYDAIYFGKSLFNPTSETGNNHNTRYKENDITQLKATEIKDKYITKGLPVIYYNDNSAKRGPIYQGYLNNGTWNQSKGNLYNLFNTYVSSPVSNVIAVNQTQINSLSAFLGQTHLLTAANVRPQLNLTGQPTDYSASANRSSSFSPGDTLTYTFNVSNVRNLEQRNLVANLYLGIDSVLKFQASNLVQSKAVTSLKNNTISFTLPKGYSGLYYWRLELVDTTSTGKLKDAVSGVFRFKDQPPTINVLQVLPNSTNSKSSLKDSANMNQSYLNTNDYKINITVMDFTTFNSTEYSQLNSKYDMVIFGFNDSYNGTANISETAAAAVQAYIGTGQGVMFTHDTVYQGNQTWIKYFQTATGQLSPMTNMGLNAPNTSTSTVKVNEGLLTQFPFYISEMTPQVATTHDQYFRLDLNDPTIIPWYNINGSPRDVQDSWNHYYTYSKGNVTYSGTGHNFVNSTRNSAFPEWEQQLFVNTMYRAFIGSNHKPTLDILSPAPFDNTSKNYISANSPISVTFKPDDLDLNDKKVISNVKFTYTDSAGHSKTDTMLADTETNKGETITRSFTNPLAASGGDLTITVTTRDSSGAMETKSVAVKVITSTTLTPERTISTEKIEVGQPVTVNYTIKPLAKPYSAATNVDDLKITGLHFKEVLPANLEIVSKPNTLTATGSLATGFTLEGDITDIPYRRDGNQFVADNTTFNVVVKPKNSGDYSLSNANLTYKDYATNTNQNVLFSNKVFTAFVKATNLTLDNVTIAKGDTTKLIPKILPVNATYQRNEDFTWASDTPATVTVNASGEITGLNAGTATVTATAKDGSGLVATAIVSVIQPGLNITGPTQVAVGSTIDLTAALVSVNENVTSVSWTSSKPAVANFTVDNKIKGTLSGNQKGTVTVTVSVTTDKGRSYSKDYNVSVFIPISSVSISDKVIRVGENVKLTPSYSPSNADYPNFTWTSSRNDVASISDSGVLTGKAAGETTLTVRATDGSNVSGTAKVTVMQPSLTISGPTSVYVGDSITLAATLQTVNETIASVTWEPDNRDKADWKTDGDMKRIVTGTAAGTVNVPLTVTTNAGSTYTAIFSFTVKPVLTQSIGLSNKTIRVNEDYSPIVTFTPANVTNKALSWSTNNSNVLTIDSTTGTVKGKSVGSATISAITMDGTNKSASATITVMQPKLSISHPSNLLRVGSELELKLNFTTVNEEIATTSWKPGNNEYARWRTNEAESNDIRYITGLSPGDIPLSVSLVSTKGNTYEATSKVTVFSLDLPDTTIDINEKKQLAPLILPANIIPNDFTWSSNSSHVTVDQAGNIEAISVGEAQITIVAKSDPTLTATGTVKVIQPGVSLVLNGSAGVDAPTSLLVGDKIEIKASFESTNQSVKHVKWDIDDPNGAISPLDPNSTDDFNKEFTGLKVGVVHGTITITTDKDKTYNASFTINVTNPVRSVDITAEHDSINVGDSTKLTAVIERPDAVHDGFQWFIVEEGTTGTGEFSNQSGATISLKGKQRGKVIVRVLVGGKSKEKEITVNQSITGLFLPEGPITLVLDGNPDSTNLWTPLVIVPSLLKDEVRDELQWTVSDPNVVTFDKETGVATGEKVGTAVITVSDPNNSSISDSVTINVISQKTYNNRY</sequence>
<organism evidence="6 7">
    <name type="scientific">Paenibacillus whitsoniae</name>
    <dbReference type="NCBI Taxonomy" id="2496558"/>
    <lineage>
        <taxon>Bacteria</taxon>
        <taxon>Bacillati</taxon>
        <taxon>Bacillota</taxon>
        <taxon>Bacilli</taxon>
        <taxon>Bacillales</taxon>
        <taxon>Paenibacillaceae</taxon>
        <taxon>Paenibacillus</taxon>
    </lineage>
</organism>
<dbReference type="GO" id="GO:0005737">
    <property type="term" value="C:cytoplasm"/>
    <property type="evidence" value="ECO:0007669"/>
    <property type="project" value="UniProtKB-SubCell"/>
</dbReference>
<proteinExistence type="predicted"/>
<dbReference type="RefSeq" id="WP_126145064.1">
    <property type="nucleotide sequence ID" value="NZ_RXHU01000135.1"/>
</dbReference>
<evidence type="ECO:0000256" key="1">
    <source>
        <dbReference type="ARBA" id="ARBA00004496"/>
    </source>
</evidence>
<dbReference type="InterPro" id="IPR022768">
    <property type="entry name" value="Fascin-like_dom"/>
</dbReference>
<dbReference type="SUPFAM" id="SSF49373">
    <property type="entry name" value="Invasin/intimin cell-adhesion fragments"/>
    <property type="match status" value="5"/>
</dbReference>
<feature type="domain" description="BIG2" evidence="5">
    <location>
        <begin position="1661"/>
        <end position="1745"/>
    </location>
</feature>
<dbReference type="Gene3D" id="3.40.50.880">
    <property type="match status" value="1"/>
</dbReference>
<feature type="domain" description="BIG2" evidence="5">
    <location>
        <begin position="1309"/>
        <end position="1387"/>
    </location>
</feature>
<evidence type="ECO:0000313" key="6">
    <source>
        <dbReference type="EMBL" id="RTE01417.1"/>
    </source>
</evidence>
<dbReference type="InterPro" id="IPR032480">
    <property type="entry name" value="DUF5057"/>
</dbReference>
<evidence type="ECO:0000256" key="3">
    <source>
        <dbReference type="ARBA" id="ARBA00023203"/>
    </source>
</evidence>
<dbReference type="InterPro" id="IPR008964">
    <property type="entry name" value="Invasin/intimin_cell_adhesion"/>
</dbReference>
<accession>A0A430J468</accession>
<dbReference type="SUPFAM" id="SSF50405">
    <property type="entry name" value="Actin-crosslinking proteins"/>
    <property type="match status" value="1"/>
</dbReference>
<reference evidence="6 7" key="1">
    <citation type="submission" date="2018-12" db="EMBL/GenBank/DDBJ databases">
        <title>Bacillus ochoae sp. nov., Paenibacillus whitsoniae sp. nov., Paenibacillus spiritus sp. nov. Isolated from the Mars Exploration Rover during spacecraft assembly.</title>
        <authorList>
            <person name="Seuylemezian A."/>
            <person name="Vaishampayan P."/>
        </authorList>
    </citation>
    <scope>NUCLEOTIDE SEQUENCE [LARGE SCALE GENOMIC DNA]</scope>
    <source>
        <strain evidence="6 7">MER 54</strain>
    </source>
</reference>
<dbReference type="InterPro" id="IPR045197">
    <property type="entry name" value="NUP210-like"/>
</dbReference>
<dbReference type="OrthoDB" id="38701at2"/>